<sequence length="128" mass="14702">MPTVPGDKNTELIIFYDGSCGHCARAISRYRRLAPSGRFQCVDVSGDHFCAGDYGRELGKFMAQMHVRDKVGGWHRGIDALLLIWALLPGWRYRWLCRILRRPGFHTLADIGYRTFAANRHRWSGHGR</sequence>
<keyword evidence="2" id="KW-1185">Reference proteome</keyword>
<dbReference type="Pfam" id="PF04134">
    <property type="entry name" value="DCC1-like"/>
    <property type="match status" value="1"/>
</dbReference>
<evidence type="ECO:0008006" key="3">
    <source>
        <dbReference type="Google" id="ProtNLM"/>
    </source>
</evidence>
<name>A0A1X0Y549_9BACT</name>
<dbReference type="SUPFAM" id="SSF52833">
    <property type="entry name" value="Thioredoxin-like"/>
    <property type="match status" value="1"/>
</dbReference>
<proteinExistence type="predicted"/>
<protein>
    <recommendedName>
        <fullName evidence="3">Thiol-disulfide oxidoreductase YuxK, DCC family</fullName>
    </recommendedName>
</protein>
<dbReference type="InterPro" id="IPR007263">
    <property type="entry name" value="DCC1-like"/>
</dbReference>
<dbReference type="EMBL" id="NAAD01000009">
    <property type="protein sequence ID" value="ORJ60263.1"/>
    <property type="molecule type" value="Genomic_DNA"/>
</dbReference>
<accession>A0A1X0Y549</accession>
<dbReference type="STRING" id="1969733.B5V00_08405"/>
<dbReference type="GO" id="GO:0015035">
    <property type="term" value="F:protein-disulfide reductase activity"/>
    <property type="evidence" value="ECO:0007669"/>
    <property type="project" value="InterPro"/>
</dbReference>
<dbReference type="AlphaFoldDB" id="A0A1X0Y549"/>
<dbReference type="OrthoDB" id="5294764at2"/>
<evidence type="ECO:0000313" key="2">
    <source>
        <dbReference type="Proteomes" id="UP000193136"/>
    </source>
</evidence>
<evidence type="ECO:0000313" key="1">
    <source>
        <dbReference type="EMBL" id="ORJ60263.1"/>
    </source>
</evidence>
<dbReference type="PANTHER" id="PTHR34290:SF2">
    <property type="entry name" value="OS04G0668800 PROTEIN"/>
    <property type="match status" value="1"/>
</dbReference>
<comment type="caution">
    <text evidence="1">The sequence shown here is derived from an EMBL/GenBank/DDBJ whole genome shotgun (WGS) entry which is preliminary data.</text>
</comment>
<dbReference type="InterPro" id="IPR044691">
    <property type="entry name" value="DCC1_Trx"/>
</dbReference>
<reference evidence="1 2" key="1">
    <citation type="submission" date="2017-03" db="EMBL/GenBank/DDBJ databases">
        <title>Genome sequence of Geothermobacter sp. EPR-M, Deep-Sea Iron Reducer.</title>
        <authorList>
            <person name="Tully B."/>
            <person name="Savalia P."/>
            <person name="Abuyen K."/>
            <person name="Baughan C."/>
            <person name="Romero E."/>
            <person name="Ronkowski C."/>
            <person name="Torres B."/>
            <person name="Tremblay J."/>
            <person name="Trujillo A."/>
            <person name="Tyler M."/>
            <person name="Perez-Rodriguez I."/>
            <person name="Amend J."/>
        </authorList>
    </citation>
    <scope>NUCLEOTIDE SEQUENCE [LARGE SCALE GENOMIC DNA]</scope>
    <source>
        <strain evidence="1 2">EPR-M</strain>
    </source>
</reference>
<dbReference type="Proteomes" id="UP000193136">
    <property type="component" value="Unassembled WGS sequence"/>
</dbReference>
<gene>
    <name evidence="1" type="ORF">B5V00_08405</name>
</gene>
<dbReference type="RefSeq" id="WP_085010336.1">
    <property type="nucleotide sequence ID" value="NZ_NAAD01000009.1"/>
</dbReference>
<dbReference type="PANTHER" id="PTHR34290">
    <property type="entry name" value="SI:CH73-390P7.2"/>
    <property type="match status" value="1"/>
</dbReference>
<dbReference type="InterPro" id="IPR036249">
    <property type="entry name" value="Thioredoxin-like_sf"/>
</dbReference>
<organism evidence="1 2">
    <name type="scientific">Geothermobacter hydrogeniphilus</name>
    <dbReference type="NCBI Taxonomy" id="1969733"/>
    <lineage>
        <taxon>Bacteria</taxon>
        <taxon>Pseudomonadati</taxon>
        <taxon>Thermodesulfobacteriota</taxon>
        <taxon>Desulfuromonadia</taxon>
        <taxon>Desulfuromonadales</taxon>
        <taxon>Geothermobacteraceae</taxon>
        <taxon>Geothermobacter</taxon>
    </lineage>
</organism>